<dbReference type="PANTHER" id="PTHR13109">
    <property type="entry name" value="NEUROCHONDRIN"/>
    <property type="match status" value="1"/>
</dbReference>
<evidence type="ECO:0000313" key="1">
    <source>
        <dbReference type="EMBL" id="KAK6782127.1"/>
    </source>
</evidence>
<gene>
    <name evidence="1" type="ORF">RDI58_019923</name>
</gene>
<dbReference type="Proteomes" id="UP001371456">
    <property type="component" value="Unassembled WGS sequence"/>
</dbReference>
<dbReference type="Pfam" id="PF05536">
    <property type="entry name" value="Neurochondrin"/>
    <property type="match status" value="1"/>
</dbReference>
<evidence type="ECO:0000313" key="2">
    <source>
        <dbReference type="Proteomes" id="UP001371456"/>
    </source>
</evidence>
<keyword evidence="2" id="KW-1185">Reference proteome</keyword>
<comment type="caution">
    <text evidence="1">The sequence shown here is derived from an EMBL/GenBank/DDBJ whole genome shotgun (WGS) entry which is preliminary data.</text>
</comment>
<name>A0AAN8Y7E9_SOLBU</name>
<dbReference type="EMBL" id="JBANQN010000008">
    <property type="protein sequence ID" value="KAK6782127.1"/>
    <property type="molecule type" value="Genomic_DNA"/>
</dbReference>
<dbReference type="PANTHER" id="PTHR13109:SF7">
    <property type="entry name" value="NEUROCHONDRIN"/>
    <property type="match status" value="1"/>
</dbReference>
<sequence length="540" mass="59092">MINKIPLILETISREAGSPITEDCYEYLFLVSTASEEGVQTLYKSGGLNVLASQMMILPNGSHMIELALRLAQIIVIKLPSENVYSEHPTDLSMVVCAVTKQFAVLQNALKFEALHLLSTILSNRYSAPVCAALRLMGNNVWSTNLRIGIVAILQNQVAPSHKLHALVLAECVISIVGERWLIGEMNLTGSQVSLPADRCILLILESSRVEIAVLLNDLAYLKYEASNASSNRENILVKQRNLGVAFSLVEKIIKLISSFGGEESTANAIISESTFTKIISGLNETIGVVLDYLRDAKEHGQMKGDDLLAAVRVIGSYLAEAPDACKDKVIELLAYMLSIEGEDELSPFYSICFLLPMLCQITLKTEGCKILASSGAFREVVGYLIALIDQNNFTSEDNGSIFLACDTILNLLLKEQIKFPSDDPSFIRLLVALSHWAEGMDDASIIMMASSICSLILKLTSEEALLNHPDFTSGDIGSLSKLIRRSFVMCGQDLISDDAKAEVDLFQIITSAYSSWADRFPSIKQAVESSGPFGFRRVS</sequence>
<protein>
    <recommendedName>
        <fullName evidence="3">Neurochondrin family protein</fullName>
    </recommendedName>
</protein>
<organism evidence="1 2">
    <name type="scientific">Solanum bulbocastanum</name>
    <name type="common">Wild potato</name>
    <dbReference type="NCBI Taxonomy" id="147425"/>
    <lineage>
        <taxon>Eukaryota</taxon>
        <taxon>Viridiplantae</taxon>
        <taxon>Streptophyta</taxon>
        <taxon>Embryophyta</taxon>
        <taxon>Tracheophyta</taxon>
        <taxon>Spermatophyta</taxon>
        <taxon>Magnoliopsida</taxon>
        <taxon>eudicotyledons</taxon>
        <taxon>Gunneridae</taxon>
        <taxon>Pentapetalae</taxon>
        <taxon>asterids</taxon>
        <taxon>lamiids</taxon>
        <taxon>Solanales</taxon>
        <taxon>Solanaceae</taxon>
        <taxon>Solanoideae</taxon>
        <taxon>Solaneae</taxon>
        <taxon>Solanum</taxon>
    </lineage>
</organism>
<dbReference type="InterPro" id="IPR008709">
    <property type="entry name" value="Neurochondrin"/>
</dbReference>
<evidence type="ECO:0008006" key="3">
    <source>
        <dbReference type="Google" id="ProtNLM"/>
    </source>
</evidence>
<proteinExistence type="predicted"/>
<reference evidence="1 2" key="1">
    <citation type="submission" date="2024-02" db="EMBL/GenBank/DDBJ databases">
        <title>de novo genome assembly of Solanum bulbocastanum strain 11H21.</title>
        <authorList>
            <person name="Hosaka A.J."/>
        </authorList>
    </citation>
    <scope>NUCLEOTIDE SEQUENCE [LARGE SCALE GENOMIC DNA]</scope>
    <source>
        <tissue evidence="1">Young leaves</tissue>
    </source>
</reference>
<accession>A0AAN8Y7E9</accession>
<dbReference type="AlphaFoldDB" id="A0AAN8Y7E9"/>